<sequence>MQLHKSLRLWLLLLIFNKAGWWSQLFFKNTLASLRDRQRVNTRQMKGPLSNITIGTLPQEFQVIFDTSSSDLWVPSIYCRHAECHQHNAFRPNKSTTFLPSEKLCHCFHGTGWMIAILGYDTIQIRNLVTVNQAFGLSRNQFSAPLIRVPFDGILGLGYPKLAIQGTIPIFDHLKKQGVISQSIFAFYLSSQKVSGSVVMFGGVDRTYYKGELKWVPVSQRGFWQVAMDSISMNGTIIACSGGCQAILDTGTSLLTGPADLVKNIRWHIKDTSFLDNEYLVSCDTTHTLPPLIFTINGINYPVPAKAYIFKSRHSCLCGFQGGTERTHATETWILSDIFLRLYFSVYDRENNRIGLAPAV</sequence>
<dbReference type="FunFam" id="2.40.70.10:FF:000004">
    <property type="entry name" value="Pepsin A"/>
    <property type="match status" value="1"/>
</dbReference>
<dbReference type="Gene3D" id="2.40.70.10">
    <property type="entry name" value="Acid Proteases"/>
    <property type="match status" value="2"/>
</dbReference>
<keyword evidence="7" id="KW-0732">Signal</keyword>
<feature type="disulfide bond" evidence="5">
    <location>
        <begin position="79"/>
        <end position="84"/>
    </location>
</feature>
<evidence type="ECO:0000256" key="7">
    <source>
        <dbReference type="SAM" id="SignalP"/>
    </source>
</evidence>
<feature type="active site" evidence="4">
    <location>
        <position position="66"/>
    </location>
</feature>
<dbReference type="Pfam" id="PF00026">
    <property type="entry name" value="Asp"/>
    <property type="match status" value="1"/>
</dbReference>
<dbReference type="AlphaFoldDB" id="A0A8C6DPY9"/>
<keyword evidence="6" id="KW-0645">Protease</keyword>
<organism evidence="9 10">
    <name type="scientific">Moschus moschiferus</name>
    <name type="common">Siberian musk deer</name>
    <name type="synonym">Moschus sibiricus</name>
    <dbReference type="NCBI Taxonomy" id="68415"/>
    <lineage>
        <taxon>Eukaryota</taxon>
        <taxon>Metazoa</taxon>
        <taxon>Chordata</taxon>
        <taxon>Craniata</taxon>
        <taxon>Vertebrata</taxon>
        <taxon>Euteleostomi</taxon>
        <taxon>Mammalia</taxon>
        <taxon>Eutheria</taxon>
        <taxon>Laurasiatheria</taxon>
        <taxon>Artiodactyla</taxon>
        <taxon>Ruminantia</taxon>
        <taxon>Pecora</taxon>
        <taxon>Moschidae</taxon>
        <taxon>Moschus</taxon>
    </lineage>
</organism>
<feature type="signal peptide" evidence="7">
    <location>
        <begin position="1"/>
        <end position="23"/>
    </location>
</feature>
<reference evidence="9" key="2">
    <citation type="submission" date="2025-09" db="UniProtKB">
        <authorList>
            <consortium name="Ensembl"/>
        </authorList>
    </citation>
    <scope>IDENTIFICATION</scope>
</reference>
<evidence type="ECO:0000256" key="5">
    <source>
        <dbReference type="PIRSR" id="PIRSR601461-2"/>
    </source>
</evidence>
<dbReference type="InterPro" id="IPR033121">
    <property type="entry name" value="PEPTIDASE_A1"/>
</dbReference>
<dbReference type="GO" id="GO:0005576">
    <property type="term" value="C:extracellular region"/>
    <property type="evidence" value="ECO:0007669"/>
    <property type="project" value="UniProtKB-SubCell"/>
</dbReference>
<dbReference type="Proteomes" id="UP000694544">
    <property type="component" value="Unplaced"/>
</dbReference>
<proteinExistence type="inferred from homology"/>
<keyword evidence="6" id="KW-0378">Hydrolase</keyword>
<feature type="disulfide bond" evidence="5">
    <location>
        <begin position="240"/>
        <end position="244"/>
    </location>
</feature>
<evidence type="ECO:0000259" key="8">
    <source>
        <dbReference type="PROSITE" id="PS51767"/>
    </source>
</evidence>
<dbReference type="GO" id="GO:0004190">
    <property type="term" value="F:aspartic-type endopeptidase activity"/>
    <property type="evidence" value="ECO:0007669"/>
    <property type="project" value="UniProtKB-KW"/>
</dbReference>
<feature type="active site" evidence="4">
    <location>
        <position position="249"/>
    </location>
</feature>
<evidence type="ECO:0000256" key="4">
    <source>
        <dbReference type="PIRSR" id="PIRSR601461-1"/>
    </source>
</evidence>
<dbReference type="PANTHER" id="PTHR47966:SF49">
    <property type="entry name" value="PEPSIN A-5"/>
    <property type="match status" value="1"/>
</dbReference>
<dbReference type="GeneTree" id="ENSGT00940000153747"/>
<dbReference type="GO" id="GO:0006508">
    <property type="term" value="P:proteolysis"/>
    <property type="evidence" value="ECO:0007669"/>
    <property type="project" value="UniProtKB-KW"/>
</dbReference>
<dbReference type="SUPFAM" id="SSF50630">
    <property type="entry name" value="Acid proteases"/>
    <property type="match status" value="1"/>
</dbReference>
<dbReference type="FunFam" id="2.40.70.10:FF:000006">
    <property type="entry name" value="Cathepsin E"/>
    <property type="match status" value="1"/>
</dbReference>
<reference evidence="9" key="1">
    <citation type="submission" date="2025-08" db="UniProtKB">
        <authorList>
            <consortium name="Ensembl"/>
        </authorList>
    </citation>
    <scope>IDENTIFICATION</scope>
</reference>
<dbReference type="PROSITE" id="PS00141">
    <property type="entry name" value="ASP_PROTEASE"/>
    <property type="match status" value="1"/>
</dbReference>
<evidence type="ECO:0000313" key="9">
    <source>
        <dbReference type="Ensembl" id="ENSMMSP00000017358.1"/>
    </source>
</evidence>
<evidence type="ECO:0000256" key="6">
    <source>
        <dbReference type="RuleBase" id="RU000454"/>
    </source>
</evidence>
<dbReference type="PANTHER" id="PTHR47966">
    <property type="entry name" value="BETA-SITE APP-CLEAVING ENZYME, ISOFORM A-RELATED"/>
    <property type="match status" value="1"/>
</dbReference>
<feature type="domain" description="Peptidase A1" evidence="8">
    <location>
        <begin position="48"/>
        <end position="357"/>
    </location>
</feature>
<dbReference type="PRINTS" id="PR00792">
    <property type="entry name" value="PEPSIN"/>
</dbReference>
<feature type="disulfide bond" evidence="5">
    <location>
        <begin position="283"/>
        <end position="318"/>
    </location>
</feature>
<evidence type="ECO:0000256" key="2">
    <source>
        <dbReference type="ARBA" id="ARBA00007447"/>
    </source>
</evidence>
<evidence type="ECO:0000256" key="1">
    <source>
        <dbReference type="ARBA" id="ARBA00004239"/>
    </source>
</evidence>
<evidence type="ECO:0000256" key="3">
    <source>
        <dbReference type="ARBA" id="ARBA00023157"/>
    </source>
</evidence>
<protein>
    <recommendedName>
        <fullName evidence="8">Peptidase A1 domain-containing protein</fullName>
    </recommendedName>
</protein>
<keyword evidence="6" id="KW-0064">Aspartyl protease</keyword>
<comment type="subcellular location">
    <subcellularLocation>
        <location evidence="1">Secreted</location>
        <location evidence="1">Extracellular space</location>
    </subcellularLocation>
</comment>
<keyword evidence="10" id="KW-1185">Reference proteome</keyword>
<comment type="similarity">
    <text evidence="2 6">Belongs to the peptidase A1 family.</text>
</comment>
<dbReference type="InterPro" id="IPR001969">
    <property type="entry name" value="Aspartic_peptidase_AS"/>
</dbReference>
<name>A0A8C6DPY9_MOSMO</name>
<accession>A0A8C6DPY9</accession>
<dbReference type="InterPro" id="IPR001461">
    <property type="entry name" value="Aspartic_peptidase_A1"/>
</dbReference>
<evidence type="ECO:0000313" key="10">
    <source>
        <dbReference type="Proteomes" id="UP000694544"/>
    </source>
</evidence>
<dbReference type="PROSITE" id="PS51767">
    <property type="entry name" value="PEPTIDASE_A1"/>
    <property type="match status" value="1"/>
</dbReference>
<feature type="chain" id="PRO_5034206049" description="Peptidase A1 domain-containing protein" evidence="7">
    <location>
        <begin position="24"/>
        <end position="360"/>
    </location>
</feature>
<keyword evidence="3 5" id="KW-1015">Disulfide bond</keyword>
<dbReference type="InterPro" id="IPR021109">
    <property type="entry name" value="Peptidase_aspartic_dom_sf"/>
</dbReference>
<dbReference type="Ensembl" id="ENSMMST00000019178.1">
    <property type="protein sequence ID" value="ENSMMSP00000017358.1"/>
    <property type="gene ID" value="ENSMMSG00000013178.1"/>
</dbReference>